<dbReference type="RefSeq" id="WP_369328109.1">
    <property type="nucleotide sequence ID" value="NZ_JAULBC010000001.1"/>
</dbReference>
<comment type="caution">
    <text evidence="1">The sequence shown here is derived from an EMBL/GenBank/DDBJ whole genome shotgun (WGS) entry which is preliminary data.</text>
</comment>
<dbReference type="InterPro" id="IPR009297">
    <property type="entry name" value="DUF952"/>
</dbReference>
<accession>A0ABV3ZA34</accession>
<evidence type="ECO:0000313" key="2">
    <source>
        <dbReference type="Proteomes" id="UP001560573"/>
    </source>
</evidence>
<dbReference type="Proteomes" id="UP001560573">
    <property type="component" value="Unassembled WGS sequence"/>
</dbReference>
<reference evidence="1 2" key="1">
    <citation type="submission" date="2023-07" db="EMBL/GenBank/DDBJ databases">
        <authorList>
            <person name="Lian W.-H."/>
        </authorList>
    </citation>
    <scope>NUCLEOTIDE SEQUENCE [LARGE SCALE GENOMIC DNA]</scope>
    <source>
        <strain evidence="1 2">SYSU DXS3180</strain>
    </source>
</reference>
<evidence type="ECO:0000313" key="1">
    <source>
        <dbReference type="EMBL" id="MEX6686713.1"/>
    </source>
</evidence>
<sequence length="101" mass="11700">MSNKIIYHVTTKGEWEIALDNGFYEAPSLYAEGFIHCSEEHQVEGVLKRYFEGKAPLIKLVIDPNKLNQRLQYDFSPKMNDTFPHIYGRINIDAIIEAIEL</sequence>
<proteinExistence type="predicted"/>
<dbReference type="Pfam" id="PF06108">
    <property type="entry name" value="DUF952"/>
    <property type="match status" value="1"/>
</dbReference>
<dbReference type="Gene3D" id="3.20.170.20">
    <property type="entry name" value="Protein of unknown function DUF952"/>
    <property type="match status" value="1"/>
</dbReference>
<dbReference type="PANTHER" id="PTHR34129">
    <property type="entry name" value="BLR1139 PROTEIN"/>
    <property type="match status" value="1"/>
</dbReference>
<keyword evidence="2" id="KW-1185">Reference proteome</keyword>
<protein>
    <submittedName>
        <fullName evidence="1">DUF952 domain-containing protein</fullName>
    </submittedName>
</protein>
<dbReference type="PANTHER" id="PTHR34129:SF1">
    <property type="entry name" value="DUF952 DOMAIN-CONTAINING PROTEIN"/>
    <property type="match status" value="1"/>
</dbReference>
<name>A0ABV3ZA34_9BACT</name>
<dbReference type="SUPFAM" id="SSF56399">
    <property type="entry name" value="ADP-ribosylation"/>
    <property type="match status" value="1"/>
</dbReference>
<dbReference type="EMBL" id="JAULBC010000001">
    <property type="protein sequence ID" value="MEX6686713.1"/>
    <property type="molecule type" value="Genomic_DNA"/>
</dbReference>
<gene>
    <name evidence="1" type="ORF">QTN47_04365</name>
</gene>
<organism evidence="1 2">
    <name type="scientific">Danxiaibacter flavus</name>
    <dbReference type="NCBI Taxonomy" id="3049108"/>
    <lineage>
        <taxon>Bacteria</taxon>
        <taxon>Pseudomonadati</taxon>
        <taxon>Bacteroidota</taxon>
        <taxon>Chitinophagia</taxon>
        <taxon>Chitinophagales</taxon>
        <taxon>Chitinophagaceae</taxon>
        <taxon>Danxiaibacter</taxon>
    </lineage>
</organism>